<dbReference type="PROSITE" id="PS50865">
    <property type="entry name" value="ZF_MYND_2"/>
    <property type="match status" value="1"/>
</dbReference>
<dbReference type="AlphaFoldDB" id="A0AAW0CBK5"/>
<name>A0AAW0CBK5_9AGAR</name>
<evidence type="ECO:0000256" key="4">
    <source>
        <dbReference type="PROSITE-ProRule" id="PRU00134"/>
    </source>
</evidence>
<keyword evidence="3" id="KW-0862">Zinc</keyword>
<comment type="caution">
    <text evidence="6">The sequence shown here is derived from an EMBL/GenBank/DDBJ whole genome shotgun (WGS) entry which is preliminary data.</text>
</comment>
<feature type="domain" description="MYND-type" evidence="5">
    <location>
        <begin position="23"/>
        <end position="66"/>
    </location>
</feature>
<dbReference type="Proteomes" id="UP001362999">
    <property type="component" value="Unassembled WGS sequence"/>
</dbReference>
<dbReference type="Pfam" id="PF01753">
    <property type="entry name" value="zf-MYND"/>
    <property type="match status" value="1"/>
</dbReference>
<accession>A0AAW0CBK5</accession>
<dbReference type="EMBL" id="JAWWNJ010000019">
    <property type="protein sequence ID" value="KAK7036139.1"/>
    <property type="molecule type" value="Genomic_DNA"/>
</dbReference>
<sequence length="236" mass="26625">MPIIDSSINLRIKDSKPPKVCQSLECPDYHTGYGNRKMKMCSRCNVVRYCSNTCQREDWPEHKLFCQIPPLLDIGEWMEMYDPLLRWALIEGLNLRNEPSNILSDALLVRLTRMDRIMVGVAPTPFLIDSVCRIPWAKMQSIGLSQEPRLKASRKIIEDGGVGQGLVVLWISDQLSGTIFRFQYHTIQALPPGEKGASCPGWQKIVKAVANGEIPVDLLSRMLEDRPSDSEEAASI</sequence>
<gene>
    <name evidence="6" type="ORF">R3P38DRAFT_2517680</name>
</gene>
<evidence type="ECO:0000313" key="6">
    <source>
        <dbReference type="EMBL" id="KAK7036139.1"/>
    </source>
</evidence>
<dbReference type="SUPFAM" id="SSF144232">
    <property type="entry name" value="HIT/MYND zinc finger-like"/>
    <property type="match status" value="1"/>
</dbReference>
<dbReference type="GO" id="GO:0008270">
    <property type="term" value="F:zinc ion binding"/>
    <property type="evidence" value="ECO:0007669"/>
    <property type="project" value="UniProtKB-KW"/>
</dbReference>
<reference evidence="6 7" key="1">
    <citation type="journal article" date="2024" name="J Genomics">
        <title>Draft genome sequencing and assembly of Favolaschia claudopus CIRM-BRFM 2984 isolated from oak limbs.</title>
        <authorList>
            <person name="Navarro D."/>
            <person name="Drula E."/>
            <person name="Chaduli D."/>
            <person name="Cazenave R."/>
            <person name="Ahrendt S."/>
            <person name="Wang J."/>
            <person name="Lipzen A."/>
            <person name="Daum C."/>
            <person name="Barry K."/>
            <person name="Grigoriev I.V."/>
            <person name="Favel A."/>
            <person name="Rosso M.N."/>
            <person name="Martin F."/>
        </authorList>
    </citation>
    <scope>NUCLEOTIDE SEQUENCE [LARGE SCALE GENOMIC DNA]</scope>
    <source>
        <strain evidence="6 7">CIRM-BRFM 2984</strain>
    </source>
</reference>
<proteinExistence type="predicted"/>
<evidence type="ECO:0000256" key="3">
    <source>
        <dbReference type="ARBA" id="ARBA00022833"/>
    </source>
</evidence>
<evidence type="ECO:0000256" key="1">
    <source>
        <dbReference type="ARBA" id="ARBA00022723"/>
    </source>
</evidence>
<dbReference type="Gene3D" id="6.10.140.2220">
    <property type="match status" value="1"/>
</dbReference>
<keyword evidence="7" id="KW-1185">Reference proteome</keyword>
<evidence type="ECO:0000313" key="7">
    <source>
        <dbReference type="Proteomes" id="UP001362999"/>
    </source>
</evidence>
<evidence type="ECO:0000259" key="5">
    <source>
        <dbReference type="PROSITE" id="PS50865"/>
    </source>
</evidence>
<keyword evidence="1" id="KW-0479">Metal-binding</keyword>
<dbReference type="InterPro" id="IPR002893">
    <property type="entry name" value="Znf_MYND"/>
</dbReference>
<evidence type="ECO:0000256" key="2">
    <source>
        <dbReference type="ARBA" id="ARBA00022771"/>
    </source>
</evidence>
<organism evidence="6 7">
    <name type="scientific">Favolaschia claudopus</name>
    <dbReference type="NCBI Taxonomy" id="2862362"/>
    <lineage>
        <taxon>Eukaryota</taxon>
        <taxon>Fungi</taxon>
        <taxon>Dikarya</taxon>
        <taxon>Basidiomycota</taxon>
        <taxon>Agaricomycotina</taxon>
        <taxon>Agaricomycetes</taxon>
        <taxon>Agaricomycetidae</taxon>
        <taxon>Agaricales</taxon>
        <taxon>Marasmiineae</taxon>
        <taxon>Mycenaceae</taxon>
        <taxon>Favolaschia</taxon>
    </lineage>
</organism>
<protein>
    <submittedName>
        <fullName evidence="6">MYND-type domain-containing protein</fullName>
    </submittedName>
</protein>
<keyword evidence="2 4" id="KW-0863">Zinc-finger</keyword>